<organism evidence="1 2">
    <name type="scientific">Smittium simulii</name>
    <dbReference type="NCBI Taxonomy" id="133385"/>
    <lineage>
        <taxon>Eukaryota</taxon>
        <taxon>Fungi</taxon>
        <taxon>Fungi incertae sedis</taxon>
        <taxon>Zoopagomycota</taxon>
        <taxon>Kickxellomycotina</taxon>
        <taxon>Harpellomycetes</taxon>
        <taxon>Harpellales</taxon>
        <taxon>Legeriomycetaceae</taxon>
        <taxon>Smittium</taxon>
    </lineage>
</organism>
<gene>
    <name evidence="1" type="ORF">BB561_000011</name>
</gene>
<accession>A0A2T9Z0Z4</accession>
<dbReference type="AlphaFoldDB" id="A0A2T9Z0Z4"/>
<dbReference type="EMBL" id="MBFR01000001">
    <property type="protein sequence ID" value="PVU98272.1"/>
    <property type="molecule type" value="Genomic_DNA"/>
</dbReference>
<evidence type="ECO:0000313" key="1">
    <source>
        <dbReference type="EMBL" id="PVU98272.1"/>
    </source>
</evidence>
<comment type="caution">
    <text evidence="1">The sequence shown here is derived from an EMBL/GenBank/DDBJ whole genome shotgun (WGS) entry which is preliminary data.</text>
</comment>
<proteinExistence type="predicted"/>
<sequence length="136" mass="14937">MESLPLTVLNFHNNPLVRVFRVIGGTITTQLIVCAKGLCGVGLGLGTVGGSFIFLDEILKESGRTPIFMPKIGEHSNNLFNKLGYKIDNTQILNRNIQDLNGILNNLKPTDFSNGTQEDLLLLQKKILELTSGENK</sequence>
<keyword evidence="2" id="KW-1185">Reference proteome</keyword>
<dbReference type="Proteomes" id="UP000245383">
    <property type="component" value="Unassembled WGS sequence"/>
</dbReference>
<reference evidence="1 2" key="1">
    <citation type="journal article" date="2018" name="MBio">
        <title>Comparative Genomics Reveals the Core Gene Toolbox for the Fungus-Insect Symbiosis.</title>
        <authorList>
            <person name="Wang Y."/>
            <person name="Stata M."/>
            <person name="Wang W."/>
            <person name="Stajich J.E."/>
            <person name="White M.M."/>
            <person name="Moncalvo J.M."/>
        </authorList>
    </citation>
    <scope>NUCLEOTIDE SEQUENCE [LARGE SCALE GENOMIC DNA]</scope>
    <source>
        <strain evidence="1 2">SWE-8-4</strain>
    </source>
</reference>
<protein>
    <submittedName>
        <fullName evidence="1">Uncharacterized protein</fullName>
    </submittedName>
</protein>
<name>A0A2T9Z0Z4_9FUNG</name>
<evidence type="ECO:0000313" key="2">
    <source>
        <dbReference type="Proteomes" id="UP000245383"/>
    </source>
</evidence>